<evidence type="ECO:0000256" key="1">
    <source>
        <dbReference type="SAM" id="Phobius"/>
    </source>
</evidence>
<keyword evidence="1" id="KW-0812">Transmembrane</keyword>
<dbReference type="Proteomes" id="UP000076842">
    <property type="component" value="Unassembled WGS sequence"/>
</dbReference>
<dbReference type="OrthoDB" id="2644397at2759"/>
<feature type="transmembrane region" description="Helical" evidence="1">
    <location>
        <begin position="308"/>
        <end position="330"/>
    </location>
</feature>
<accession>A0A165HL95</accession>
<name>A0A165HL95_9BASI</name>
<dbReference type="AlphaFoldDB" id="A0A165HL95"/>
<organism evidence="2 3">
    <name type="scientific">Calocera cornea HHB12733</name>
    <dbReference type="NCBI Taxonomy" id="1353952"/>
    <lineage>
        <taxon>Eukaryota</taxon>
        <taxon>Fungi</taxon>
        <taxon>Dikarya</taxon>
        <taxon>Basidiomycota</taxon>
        <taxon>Agaricomycotina</taxon>
        <taxon>Dacrymycetes</taxon>
        <taxon>Dacrymycetales</taxon>
        <taxon>Dacrymycetaceae</taxon>
        <taxon>Calocera</taxon>
    </lineage>
</organism>
<dbReference type="InParanoid" id="A0A165HL95"/>
<protein>
    <submittedName>
        <fullName evidence="2">Uncharacterized protein</fullName>
    </submittedName>
</protein>
<keyword evidence="1" id="KW-1133">Transmembrane helix</keyword>
<keyword evidence="1" id="KW-0472">Membrane</keyword>
<gene>
    <name evidence="2" type="ORF">CALCODRAFT_493585</name>
</gene>
<evidence type="ECO:0000313" key="2">
    <source>
        <dbReference type="EMBL" id="KZT59435.1"/>
    </source>
</evidence>
<evidence type="ECO:0000313" key="3">
    <source>
        <dbReference type="Proteomes" id="UP000076842"/>
    </source>
</evidence>
<dbReference type="STRING" id="1353952.A0A165HL95"/>
<keyword evidence="3" id="KW-1185">Reference proteome</keyword>
<proteinExistence type="predicted"/>
<reference evidence="2 3" key="1">
    <citation type="journal article" date="2016" name="Mol. Biol. Evol.">
        <title>Comparative Genomics of Early-Diverging Mushroom-Forming Fungi Provides Insights into the Origins of Lignocellulose Decay Capabilities.</title>
        <authorList>
            <person name="Nagy L.G."/>
            <person name="Riley R."/>
            <person name="Tritt A."/>
            <person name="Adam C."/>
            <person name="Daum C."/>
            <person name="Floudas D."/>
            <person name="Sun H."/>
            <person name="Yadav J.S."/>
            <person name="Pangilinan J."/>
            <person name="Larsson K.H."/>
            <person name="Matsuura K."/>
            <person name="Barry K."/>
            <person name="Labutti K."/>
            <person name="Kuo R."/>
            <person name="Ohm R.A."/>
            <person name="Bhattacharya S.S."/>
            <person name="Shirouzu T."/>
            <person name="Yoshinaga Y."/>
            <person name="Martin F.M."/>
            <person name="Grigoriev I.V."/>
            <person name="Hibbett D.S."/>
        </authorList>
    </citation>
    <scope>NUCLEOTIDE SEQUENCE [LARGE SCALE GENOMIC DNA]</scope>
    <source>
        <strain evidence="2 3">HHB12733</strain>
    </source>
</reference>
<dbReference type="EMBL" id="KV423940">
    <property type="protein sequence ID" value="KZT59435.1"/>
    <property type="molecule type" value="Genomic_DNA"/>
</dbReference>
<sequence length="408" mass="44389">MNEVATFLPGFAYDNLTTSRIGVQGNTLYDVISDNDGTGYASVSAATLTIDCSPFPLATPVPVYSDLPQYYPWQGVWSVNGTQGQQVFFNPTDMGLVRIPTMDWEGVEQSDSGPVMPILFGASLRDSNGATIDDYFPMYYPTGMVTNAGNGTLEAQICSCNLAVTRSTVDVDLQSKLVVSPVARRNSSIWVYTQEPIADDPIRDWFYSLWSFGGPGNSLASVSCFESANCTYLSEVEQYLAQVLGLHSGLQYPNSTQDVSLISLEQAMEDALSLLIWSVSMLSSEFKGNTTETVGHVQVLQARLNLNMISAIAGTAVSVVLLCLSMALTWKTAGQRDRPQHMFDSIGVLQITWLSGQFPTTPDRLADEVERPSTTDLRRAGALLPLLPSDVELEKVDLGTDSGHVWNA</sequence>